<gene>
    <name evidence="2" type="ORF">LZ518_04730</name>
</gene>
<dbReference type="RefSeq" id="WP_249914864.1">
    <property type="nucleotide sequence ID" value="NZ_JAMGBB010000001.1"/>
</dbReference>
<evidence type="ECO:0000313" key="3">
    <source>
        <dbReference type="Proteomes" id="UP001165383"/>
    </source>
</evidence>
<dbReference type="Proteomes" id="UP001165383">
    <property type="component" value="Unassembled WGS sequence"/>
</dbReference>
<accession>A0ABT0S8I1</accession>
<feature type="compositionally biased region" description="Low complexity" evidence="1">
    <location>
        <begin position="171"/>
        <end position="189"/>
    </location>
</feature>
<evidence type="ECO:0008006" key="4">
    <source>
        <dbReference type="Google" id="ProtNLM"/>
    </source>
</evidence>
<evidence type="ECO:0000313" key="2">
    <source>
        <dbReference type="EMBL" id="MCL6740435.1"/>
    </source>
</evidence>
<reference evidence="2" key="1">
    <citation type="submission" date="2022-05" db="EMBL/GenBank/DDBJ databases">
        <authorList>
            <person name="Jo J.-H."/>
            <person name="Im W.-T."/>
        </authorList>
    </citation>
    <scope>NUCLEOTIDE SEQUENCE</scope>
    <source>
        <strain evidence="2">RB56-2</strain>
    </source>
</reference>
<evidence type="ECO:0000256" key="1">
    <source>
        <dbReference type="SAM" id="MobiDB-lite"/>
    </source>
</evidence>
<feature type="region of interest" description="Disordered" evidence="1">
    <location>
        <begin position="164"/>
        <end position="207"/>
    </location>
</feature>
<dbReference type="EMBL" id="JAMGBB010000001">
    <property type="protein sequence ID" value="MCL6740435.1"/>
    <property type="molecule type" value="Genomic_DNA"/>
</dbReference>
<name>A0ABT0S8I1_9SPHN</name>
<protein>
    <recommendedName>
        <fullName evidence="4">DUF4410 domain-containing protein</fullName>
    </recommendedName>
</protein>
<keyword evidence="3" id="KW-1185">Reference proteome</keyword>
<comment type="caution">
    <text evidence="2">The sequence shown here is derived from an EMBL/GenBank/DDBJ whole genome shotgun (WGS) entry which is preliminary data.</text>
</comment>
<organism evidence="2 3">
    <name type="scientific">Sphingomonas brevis</name>
    <dbReference type="NCBI Taxonomy" id="2908206"/>
    <lineage>
        <taxon>Bacteria</taxon>
        <taxon>Pseudomonadati</taxon>
        <taxon>Pseudomonadota</taxon>
        <taxon>Alphaproteobacteria</taxon>
        <taxon>Sphingomonadales</taxon>
        <taxon>Sphingomonadaceae</taxon>
        <taxon>Sphingomonas</taxon>
    </lineage>
</organism>
<proteinExistence type="predicted"/>
<sequence length="207" mass="22071">MRSIGVGMAVIASLVAYPAHAGKKPEVSGLALQQIQSRDYEVGKEISFPAVMTVLQDSGYRIQEADKDTGLVVGVASTKSATTYNIIWGFGKKKKTPVVSAFVEDRGRGSRIRLNFVLTTTKSRIYGVGSSDEEPIVDPAIYRDAFERIEKEIFVRQAMNAPAPRPISQVPTATADAAATATPAAAKPAGLTPDPVDLPSPLKSDPK</sequence>